<dbReference type="InterPro" id="IPR027417">
    <property type="entry name" value="P-loop_NTPase"/>
</dbReference>
<feature type="compositionally biased region" description="Polar residues" evidence="1">
    <location>
        <begin position="341"/>
        <end position="350"/>
    </location>
</feature>
<evidence type="ECO:0000313" key="2">
    <source>
        <dbReference type="EMBL" id="SPT52841.1"/>
    </source>
</evidence>
<dbReference type="SUPFAM" id="SSF52540">
    <property type="entry name" value="P-loop containing nucleoside triphosphate hydrolases"/>
    <property type="match status" value="1"/>
</dbReference>
<feature type="region of interest" description="Disordered" evidence="1">
    <location>
        <begin position="327"/>
        <end position="398"/>
    </location>
</feature>
<keyword evidence="3" id="KW-1185">Reference proteome</keyword>
<sequence length="398" mass="44009">MTALNSGHPNPANLGMPDPSKDERVLRRTGEQVSKTVHRLSESCCLPRRPEHRTFWYDLQEAVRAAYLARAKASGSRYGRAIIMAGAPGAGKSRAVELAGQALGRQKAERLGLDEHGFTTVDADDIKQVLLGHRVAGLEVDPMLLEQAGAHWDRLVKTQTPGVLADGKPLARGELATLVHQMSTNTADLVRIDLIERKFDIKIEGTLQWMDSPTWGQGPRLLRELEAARYGQVVVVAADTPREACEQGAFQRWARPRSVGDSRARFTPRNAVASMFQETQDGEVCRCTQNARITHKLAAHTKSFTQADLLVVHRIQGPHTLVEHVDRNGNTRTYRSPDLSDLSQQKSPRQAPQLDPEQPKTLSSQQVLSSIKDMAATHHAAARRPQYGRPRTHSAPGR</sequence>
<reference evidence="2 3" key="1">
    <citation type="submission" date="2018-06" db="EMBL/GenBank/DDBJ databases">
        <authorList>
            <consortium name="Pathogen Informatics"/>
            <person name="Doyle S."/>
        </authorList>
    </citation>
    <scope>NUCLEOTIDE SEQUENCE [LARGE SCALE GENOMIC DNA]</scope>
    <source>
        <strain evidence="2 3">NCTC11535</strain>
    </source>
</reference>
<evidence type="ECO:0000256" key="1">
    <source>
        <dbReference type="SAM" id="MobiDB-lite"/>
    </source>
</evidence>
<accession>A0ABY1VL79</accession>
<name>A0ABY1VL79_9ACTO</name>
<evidence type="ECO:0000313" key="3">
    <source>
        <dbReference type="Proteomes" id="UP000250006"/>
    </source>
</evidence>
<proteinExistence type="predicted"/>
<protein>
    <submittedName>
        <fullName evidence="2">Zeta toxin</fullName>
    </submittedName>
</protein>
<dbReference type="Proteomes" id="UP000250006">
    <property type="component" value="Unassembled WGS sequence"/>
</dbReference>
<gene>
    <name evidence="2" type="ORF">NCTC11535_00495</name>
</gene>
<organism evidence="2 3">
    <name type="scientific">Actinomyces bovis</name>
    <dbReference type="NCBI Taxonomy" id="1658"/>
    <lineage>
        <taxon>Bacteria</taxon>
        <taxon>Bacillati</taxon>
        <taxon>Actinomycetota</taxon>
        <taxon>Actinomycetes</taxon>
        <taxon>Actinomycetales</taxon>
        <taxon>Actinomycetaceae</taxon>
        <taxon>Actinomyces</taxon>
    </lineage>
</organism>
<feature type="region of interest" description="Disordered" evidence="1">
    <location>
        <begin position="1"/>
        <end position="33"/>
    </location>
</feature>
<dbReference type="Gene3D" id="3.40.50.300">
    <property type="entry name" value="P-loop containing nucleotide triphosphate hydrolases"/>
    <property type="match status" value="1"/>
</dbReference>
<comment type="caution">
    <text evidence="2">The sequence shown here is derived from an EMBL/GenBank/DDBJ whole genome shotgun (WGS) entry which is preliminary data.</text>
</comment>
<feature type="compositionally biased region" description="Basic and acidic residues" evidence="1">
    <location>
        <begin position="19"/>
        <end position="30"/>
    </location>
</feature>
<feature type="compositionally biased region" description="Polar residues" evidence="1">
    <location>
        <begin position="360"/>
        <end position="369"/>
    </location>
</feature>
<dbReference type="EMBL" id="UAPQ01000001">
    <property type="protein sequence ID" value="SPT52841.1"/>
    <property type="molecule type" value="Genomic_DNA"/>
</dbReference>